<name>A0A4Q2UG43_9BACT</name>
<dbReference type="GO" id="GO:0003677">
    <property type="term" value="F:DNA binding"/>
    <property type="evidence" value="ECO:0007669"/>
    <property type="project" value="InterPro"/>
</dbReference>
<accession>A0A4Q2UG43</accession>
<reference evidence="2 3" key="1">
    <citation type="submission" date="2019-01" db="EMBL/GenBank/DDBJ databases">
        <title>Spirosoma flava sp. nov., a propanil-degrading bacterium isolated from herbicide-contaminated soil.</title>
        <authorList>
            <person name="Zhang L."/>
            <person name="Jiang J.-D."/>
        </authorList>
    </citation>
    <scope>NUCLEOTIDE SEQUENCE [LARGE SCALE GENOMIC DNA]</scope>
    <source>
        <strain evidence="2 3">TY50</strain>
    </source>
</reference>
<comment type="caution">
    <text evidence="2">The sequence shown here is derived from an EMBL/GenBank/DDBJ whole genome shotgun (WGS) entry which is preliminary data.</text>
</comment>
<keyword evidence="3" id="KW-1185">Reference proteome</keyword>
<dbReference type="InterPro" id="IPR002559">
    <property type="entry name" value="Transposase_11"/>
</dbReference>
<dbReference type="InterPro" id="IPR012337">
    <property type="entry name" value="RNaseH-like_sf"/>
</dbReference>
<dbReference type="AlphaFoldDB" id="A0A4Q2UG43"/>
<evidence type="ECO:0000313" key="2">
    <source>
        <dbReference type="EMBL" id="RYC66210.1"/>
    </source>
</evidence>
<dbReference type="Pfam" id="PF01609">
    <property type="entry name" value="DDE_Tnp_1"/>
    <property type="match status" value="1"/>
</dbReference>
<evidence type="ECO:0000313" key="3">
    <source>
        <dbReference type="Proteomes" id="UP000290407"/>
    </source>
</evidence>
<organism evidence="2 3">
    <name type="scientific">Spirosoma sordidisoli</name>
    <dbReference type="NCBI Taxonomy" id="2502893"/>
    <lineage>
        <taxon>Bacteria</taxon>
        <taxon>Pseudomonadati</taxon>
        <taxon>Bacteroidota</taxon>
        <taxon>Cytophagia</taxon>
        <taxon>Cytophagales</taxon>
        <taxon>Cytophagaceae</taxon>
        <taxon>Spirosoma</taxon>
    </lineage>
</organism>
<protein>
    <recommendedName>
        <fullName evidence="1">Transposase IS4-like domain-containing protein</fullName>
    </recommendedName>
</protein>
<gene>
    <name evidence="2" type="ORF">EQG79_30830</name>
</gene>
<dbReference type="Proteomes" id="UP000290407">
    <property type="component" value="Unassembled WGS sequence"/>
</dbReference>
<proteinExistence type="predicted"/>
<dbReference type="RefSeq" id="WP_129607099.1">
    <property type="nucleotide sequence ID" value="NZ_SBLB01000024.1"/>
</dbReference>
<sequence length="448" mass="51680">MSTTCSQKKDISTPKSTATTFLQTKAQRYLQPLEAKLLAQIDKRLVATFATLFTSILLFRNSKMGLLLSELGSYITGYAHAPAGTKRLSNLLRSKKWDASLIEDFFFKRTLERITQLQEAQRRPLLLWDDSRIEKPESWFVEGLCSVESSKGKRLTKIKKGFFKPPTARICVPGFHWTALLLSALGEVPSVCQMSWWTTRGKYKEVGTNLMFRMLKKLQACLDQPLLHVLDRGYASAWTIEWMLHFKQDFLLRWKKNHLLVHAQKGTKQTHLLARSCKAQSHKLLRDNQRKLTKHISVGWLAVHHPGFTHQDLFLVVVRDKKGLQPPMYLLTSVAIKTVKDAWAMAHSYMHRWQIEQAFRAGKAELGMESPRLWLWETRLKLLGVVALVYDFLLTLLRTWSGWIPFLLKRWVPRTGNRHRTASVPIYRLRVAISNALMVVFAITQNSG</sequence>
<dbReference type="Gene3D" id="3.90.350.10">
    <property type="entry name" value="Transposase Inhibitor Protein From Tn5, Chain A, domain 1"/>
    <property type="match status" value="1"/>
</dbReference>
<feature type="domain" description="Transposase IS4-like" evidence="1">
    <location>
        <begin position="224"/>
        <end position="372"/>
    </location>
</feature>
<dbReference type="EMBL" id="SBLB01000024">
    <property type="protein sequence ID" value="RYC66210.1"/>
    <property type="molecule type" value="Genomic_DNA"/>
</dbReference>
<dbReference type="GO" id="GO:0006313">
    <property type="term" value="P:DNA transposition"/>
    <property type="evidence" value="ECO:0007669"/>
    <property type="project" value="InterPro"/>
</dbReference>
<dbReference type="SUPFAM" id="SSF53098">
    <property type="entry name" value="Ribonuclease H-like"/>
    <property type="match status" value="1"/>
</dbReference>
<dbReference type="GO" id="GO:0004803">
    <property type="term" value="F:transposase activity"/>
    <property type="evidence" value="ECO:0007669"/>
    <property type="project" value="InterPro"/>
</dbReference>
<evidence type="ECO:0000259" key="1">
    <source>
        <dbReference type="Pfam" id="PF01609"/>
    </source>
</evidence>